<comment type="caution">
    <text evidence="3">The sequence shown here is derived from an EMBL/GenBank/DDBJ whole genome shotgun (WGS) entry which is preliminary data.</text>
</comment>
<keyword evidence="1" id="KW-0059">Arsenical resistance</keyword>
<dbReference type="RefSeq" id="WP_207117697.1">
    <property type="nucleotide sequence ID" value="NZ_JAFLEQ010000003.1"/>
</dbReference>
<gene>
    <name evidence="3" type="ORF">JZY06_01135</name>
</gene>
<evidence type="ECO:0000313" key="3">
    <source>
        <dbReference type="EMBL" id="MBN9643242.1"/>
    </source>
</evidence>
<evidence type="ECO:0000256" key="1">
    <source>
        <dbReference type="ARBA" id="ARBA00022849"/>
    </source>
</evidence>
<organism evidence="3 4">
    <name type="scientific">Corynebacterium mendelii</name>
    <dbReference type="NCBI Taxonomy" id="2765362"/>
    <lineage>
        <taxon>Bacteria</taxon>
        <taxon>Bacillati</taxon>
        <taxon>Actinomycetota</taxon>
        <taxon>Actinomycetes</taxon>
        <taxon>Mycobacteriales</taxon>
        <taxon>Corynebacteriaceae</taxon>
        <taxon>Corynebacterium</taxon>
    </lineage>
</organism>
<evidence type="ECO:0000259" key="2">
    <source>
        <dbReference type="SMART" id="SM00226"/>
    </source>
</evidence>
<dbReference type="InterPro" id="IPR036196">
    <property type="entry name" value="Ptyr_pPase_sf"/>
</dbReference>
<protein>
    <submittedName>
        <fullName evidence="3">Low molecular weight phosphatase family protein</fullName>
    </submittedName>
</protein>
<dbReference type="SUPFAM" id="SSF52788">
    <property type="entry name" value="Phosphotyrosine protein phosphatases I"/>
    <property type="match status" value="1"/>
</dbReference>
<dbReference type="Proteomes" id="UP000664332">
    <property type="component" value="Unassembled WGS sequence"/>
</dbReference>
<dbReference type="SMART" id="SM00226">
    <property type="entry name" value="LMWPc"/>
    <property type="match status" value="1"/>
</dbReference>
<dbReference type="Gene3D" id="3.40.50.2300">
    <property type="match status" value="1"/>
</dbReference>
<sequence>MTGSPTPTVLFVCVKNGGKSQMAAALARLRAGDRLKVLSAGTRPGKTTSAAAEESVKELGCDFGGAHPTPVDPAWLDEVDRIVIIGEEAELDHTGRAPVERWITDEPSLRGIDGTQRLRLIRDDIDRRVTALVADICGSD</sequence>
<dbReference type="AlphaFoldDB" id="A0A939E0E7"/>
<keyword evidence="4" id="KW-1185">Reference proteome</keyword>
<dbReference type="Pfam" id="PF01451">
    <property type="entry name" value="LMWPc"/>
    <property type="match status" value="1"/>
</dbReference>
<name>A0A939E0E7_9CORY</name>
<dbReference type="InterPro" id="IPR023485">
    <property type="entry name" value="Ptyr_pPase"/>
</dbReference>
<dbReference type="GO" id="GO:0046685">
    <property type="term" value="P:response to arsenic-containing substance"/>
    <property type="evidence" value="ECO:0007669"/>
    <property type="project" value="UniProtKB-KW"/>
</dbReference>
<dbReference type="PANTHER" id="PTHR43428">
    <property type="entry name" value="ARSENATE REDUCTASE"/>
    <property type="match status" value="1"/>
</dbReference>
<dbReference type="PANTHER" id="PTHR43428:SF1">
    <property type="entry name" value="ARSENATE REDUCTASE"/>
    <property type="match status" value="1"/>
</dbReference>
<accession>A0A939E0E7</accession>
<dbReference type="EMBL" id="JAFLEQ010000003">
    <property type="protein sequence ID" value="MBN9643242.1"/>
    <property type="molecule type" value="Genomic_DNA"/>
</dbReference>
<evidence type="ECO:0000313" key="4">
    <source>
        <dbReference type="Proteomes" id="UP000664332"/>
    </source>
</evidence>
<feature type="domain" description="Phosphotyrosine protein phosphatase I" evidence="2">
    <location>
        <begin position="7"/>
        <end position="135"/>
    </location>
</feature>
<proteinExistence type="predicted"/>
<reference evidence="3" key="1">
    <citation type="submission" date="2021-03" db="EMBL/GenBank/DDBJ databases">
        <authorList>
            <person name="Sun Q."/>
        </authorList>
    </citation>
    <scope>NUCLEOTIDE SEQUENCE</scope>
    <source>
        <strain evidence="3">CCM 8862</strain>
    </source>
</reference>